<keyword evidence="3" id="KW-1185">Reference proteome</keyword>
<gene>
    <name evidence="2" type="ordered locus">Mmar10_1735</name>
</gene>
<reference evidence="2 3" key="1">
    <citation type="submission" date="2006-08" db="EMBL/GenBank/DDBJ databases">
        <title>Complete sequence of Maricaulis maris MCS10.</title>
        <authorList>
            <consortium name="US DOE Joint Genome Institute"/>
            <person name="Copeland A."/>
            <person name="Lucas S."/>
            <person name="Lapidus A."/>
            <person name="Barry K."/>
            <person name="Detter J.C."/>
            <person name="Glavina del Rio T."/>
            <person name="Hammon N."/>
            <person name="Israni S."/>
            <person name="Dalin E."/>
            <person name="Tice H."/>
            <person name="Pitluck S."/>
            <person name="Saunders E."/>
            <person name="Brettin T."/>
            <person name="Bruce D."/>
            <person name="Han C."/>
            <person name="Tapia R."/>
            <person name="Gilna P."/>
            <person name="Schmutz J."/>
            <person name="Larimer F."/>
            <person name="Land M."/>
            <person name="Hauser L."/>
            <person name="Kyrpides N."/>
            <person name="Mikhailova N."/>
            <person name="Viollier P."/>
            <person name="Stephens C."/>
            <person name="Richardson P."/>
        </authorList>
    </citation>
    <scope>NUCLEOTIDE SEQUENCE [LARGE SCALE GENOMIC DNA]</scope>
    <source>
        <strain evidence="2 3">MCS10</strain>
    </source>
</reference>
<sequence length="279" mass="30296" precursor="true">MRAIMTAISIAAGLSLAPFGHAQVSDAPSPAEVMVLGTFHFTGGGEDMINPEVDDFLAPARQAEIATVLDRLEAFAPTRIAVELMPEHEAGFNARYAEFLAGERELGVNERQQIGMRLAARLGHDRLYAVDAEGGMDFDAMMSAAEAAGQSALMAEWQSYIGEVQAHIAETDSLDKSVLERLVSGNSEEMQEMHNLYLLLAQMGGAEDPAGAREMTNWWGRNIHIFANVARIAEPGERVLVLYGSGHKALLDDYFQGAPNITWVDPLDYLVTDADTATQ</sequence>
<dbReference type="Proteomes" id="UP000001964">
    <property type="component" value="Chromosome"/>
</dbReference>
<dbReference type="Pfam" id="PF18950">
    <property type="entry name" value="DUF5694"/>
    <property type="match status" value="1"/>
</dbReference>
<dbReference type="KEGG" id="mmr:Mmar10_1735"/>
<protein>
    <recommendedName>
        <fullName evidence="4">TraB/GumN family protein</fullName>
    </recommendedName>
</protein>
<organism evidence="2 3">
    <name type="scientific">Maricaulis maris (strain MCS10)</name>
    <name type="common">Caulobacter maris</name>
    <dbReference type="NCBI Taxonomy" id="394221"/>
    <lineage>
        <taxon>Bacteria</taxon>
        <taxon>Pseudomonadati</taxon>
        <taxon>Pseudomonadota</taxon>
        <taxon>Alphaproteobacteria</taxon>
        <taxon>Maricaulales</taxon>
        <taxon>Maricaulaceae</taxon>
        <taxon>Maricaulis</taxon>
    </lineage>
</organism>
<evidence type="ECO:0000313" key="2">
    <source>
        <dbReference type="EMBL" id="ABI66027.1"/>
    </source>
</evidence>
<dbReference type="OrthoDB" id="69432at2"/>
<dbReference type="HOGENOM" id="CLU_070500_1_0_5"/>
<dbReference type="AlphaFoldDB" id="Q0ANW0"/>
<dbReference type="STRING" id="394221.Mmar10_1735"/>
<evidence type="ECO:0008006" key="4">
    <source>
        <dbReference type="Google" id="ProtNLM"/>
    </source>
</evidence>
<dbReference type="RefSeq" id="WP_011643673.1">
    <property type="nucleotide sequence ID" value="NC_008347.1"/>
</dbReference>
<dbReference type="eggNOG" id="ENOG5032SV6">
    <property type="taxonomic scope" value="Bacteria"/>
</dbReference>
<proteinExistence type="predicted"/>
<dbReference type="InterPro" id="IPR043749">
    <property type="entry name" value="DUF5694"/>
</dbReference>
<name>Q0ANW0_MARMM</name>
<feature type="chain" id="PRO_5004168583" description="TraB/GumN family protein" evidence="1">
    <location>
        <begin position="23"/>
        <end position="279"/>
    </location>
</feature>
<feature type="signal peptide" evidence="1">
    <location>
        <begin position="1"/>
        <end position="22"/>
    </location>
</feature>
<accession>Q0ANW0</accession>
<evidence type="ECO:0000256" key="1">
    <source>
        <dbReference type="SAM" id="SignalP"/>
    </source>
</evidence>
<dbReference type="EMBL" id="CP000449">
    <property type="protein sequence ID" value="ABI66027.1"/>
    <property type="molecule type" value="Genomic_DNA"/>
</dbReference>
<keyword evidence="1" id="KW-0732">Signal</keyword>
<evidence type="ECO:0000313" key="3">
    <source>
        <dbReference type="Proteomes" id="UP000001964"/>
    </source>
</evidence>